<organism evidence="1 2">
    <name type="scientific">Teladorsagia circumcincta</name>
    <name type="common">Brown stomach worm</name>
    <name type="synonym">Ostertagia circumcincta</name>
    <dbReference type="NCBI Taxonomy" id="45464"/>
    <lineage>
        <taxon>Eukaryota</taxon>
        <taxon>Metazoa</taxon>
        <taxon>Ecdysozoa</taxon>
        <taxon>Nematoda</taxon>
        <taxon>Chromadorea</taxon>
        <taxon>Rhabditida</taxon>
        <taxon>Rhabditina</taxon>
        <taxon>Rhabditomorpha</taxon>
        <taxon>Strongyloidea</taxon>
        <taxon>Trichostrongylidae</taxon>
        <taxon>Teladorsagia</taxon>
    </lineage>
</organism>
<dbReference type="OrthoDB" id="266518at2759"/>
<sequence length="131" mass="15337">MPLLKDGAQRRKLRITMAMESTRSYILSCDPLQCFDEMSHLLWNVCCELVRGCLDAFRGLAFVWQLDRDEEYVVVNNAPRAAPRTVMQQRRELRGTVARPAERIYRRRERVWKRIGCSAAVDSLIVMYITK</sequence>
<accession>A0A2G9UL77</accession>
<evidence type="ECO:0000313" key="1">
    <source>
        <dbReference type="EMBL" id="PIO70240.1"/>
    </source>
</evidence>
<gene>
    <name evidence="1" type="ORF">TELCIR_07912</name>
</gene>
<dbReference type="Proteomes" id="UP000230423">
    <property type="component" value="Unassembled WGS sequence"/>
</dbReference>
<evidence type="ECO:0000313" key="2">
    <source>
        <dbReference type="Proteomes" id="UP000230423"/>
    </source>
</evidence>
<protein>
    <submittedName>
        <fullName evidence="1">Uncharacterized protein</fullName>
    </submittedName>
</protein>
<keyword evidence="2" id="KW-1185">Reference proteome</keyword>
<proteinExistence type="predicted"/>
<reference evidence="1 2" key="1">
    <citation type="submission" date="2015-09" db="EMBL/GenBank/DDBJ databases">
        <title>Draft genome of the parasitic nematode Teladorsagia circumcincta isolate WARC Sus (inbred).</title>
        <authorList>
            <person name="Mitreva M."/>
        </authorList>
    </citation>
    <scope>NUCLEOTIDE SEQUENCE [LARGE SCALE GENOMIC DNA]</scope>
    <source>
        <strain evidence="1 2">S</strain>
    </source>
</reference>
<name>A0A2G9UL77_TELCI</name>
<dbReference type="EMBL" id="KZ346339">
    <property type="protein sequence ID" value="PIO70240.1"/>
    <property type="molecule type" value="Genomic_DNA"/>
</dbReference>
<dbReference type="AlphaFoldDB" id="A0A2G9UL77"/>